<dbReference type="Proteomes" id="UP001194729">
    <property type="component" value="Unassembled WGS sequence"/>
</dbReference>
<keyword evidence="5" id="KW-0686">Riboflavin biosynthesis</keyword>
<dbReference type="EC" id="4.1.99.12" evidence="3"/>
<comment type="pathway">
    <text evidence="2">Cofactor biosynthesis; riboflavin biosynthesis; 2-hydroxy-3-oxobutyl phosphate from D-ribulose 5-phosphate: step 1/1.</text>
</comment>
<comment type="caution">
    <text evidence="7">The sequence shown here is derived from an EMBL/GenBank/DDBJ whole genome shotgun (WGS) entry which is preliminary data.</text>
</comment>
<proteinExistence type="predicted"/>
<dbReference type="InterPro" id="IPR017945">
    <property type="entry name" value="DHBP_synth_RibB-like_a/b_dom"/>
</dbReference>
<protein>
    <recommendedName>
        <fullName evidence="4">3,4-dihydroxy-2-butanone 4-phosphate synthase</fullName>
        <ecNumber evidence="3">4.1.99.12</ecNumber>
    </recommendedName>
</protein>
<evidence type="ECO:0000256" key="1">
    <source>
        <dbReference type="ARBA" id="ARBA00002284"/>
    </source>
</evidence>
<reference evidence="7 8" key="1">
    <citation type="submission" date="2020-11" db="EMBL/GenBank/DDBJ databases">
        <title>P. mediterranea TC4 genome.</title>
        <authorList>
            <person name="Molmeret M."/>
        </authorList>
    </citation>
    <scope>NUCLEOTIDE SEQUENCE [LARGE SCALE GENOMIC DNA]</scope>
    <source>
        <strain evidence="7 8">TC4</strain>
    </source>
</reference>
<dbReference type="Pfam" id="PF00926">
    <property type="entry name" value="DHBP_synthase"/>
    <property type="match status" value="1"/>
</dbReference>
<dbReference type="SUPFAM" id="SSF55821">
    <property type="entry name" value="YrdC/RibB"/>
    <property type="match status" value="1"/>
</dbReference>
<keyword evidence="8" id="KW-1185">Reference proteome</keyword>
<dbReference type="EMBL" id="JADKYU010000537">
    <property type="protein sequence ID" value="MBF4984769.1"/>
    <property type="molecule type" value="Genomic_DNA"/>
</dbReference>
<evidence type="ECO:0000256" key="6">
    <source>
        <dbReference type="ARBA" id="ARBA00022723"/>
    </source>
</evidence>
<gene>
    <name evidence="7" type="ORF">FNJ87_10620</name>
</gene>
<evidence type="ECO:0000256" key="5">
    <source>
        <dbReference type="ARBA" id="ARBA00022619"/>
    </source>
</evidence>
<evidence type="ECO:0000256" key="2">
    <source>
        <dbReference type="ARBA" id="ARBA00004904"/>
    </source>
</evidence>
<accession>A0ABS0A5X6</accession>
<name>A0ABS0A5X6_9FLAO</name>
<feature type="non-terminal residue" evidence="7">
    <location>
        <position position="75"/>
    </location>
</feature>
<evidence type="ECO:0000256" key="3">
    <source>
        <dbReference type="ARBA" id="ARBA00012153"/>
    </source>
</evidence>
<comment type="function">
    <text evidence="1">Catalyzes the conversion of D-ribulose 5-phosphate to formate and 3,4-dihydroxy-2-butanone 4-phosphate.</text>
</comment>
<evidence type="ECO:0000256" key="4">
    <source>
        <dbReference type="ARBA" id="ARBA00018836"/>
    </source>
</evidence>
<evidence type="ECO:0000313" key="7">
    <source>
        <dbReference type="EMBL" id="MBF4984769.1"/>
    </source>
</evidence>
<evidence type="ECO:0000313" key="8">
    <source>
        <dbReference type="Proteomes" id="UP001194729"/>
    </source>
</evidence>
<keyword evidence="6" id="KW-0479">Metal-binding</keyword>
<dbReference type="InterPro" id="IPR000422">
    <property type="entry name" value="DHBP_synthase_RibB"/>
</dbReference>
<dbReference type="PANTHER" id="PTHR21327:SF18">
    <property type="entry name" value="3,4-DIHYDROXY-2-BUTANONE 4-PHOSPHATE SYNTHASE"/>
    <property type="match status" value="1"/>
</dbReference>
<organism evidence="7 8">
    <name type="scientific">Nonlabens mediterrranea</name>
    <dbReference type="NCBI Taxonomy" id="1419947"/>
    <lineage>
        <taxon>Bacteria</taxon>
        <taxon>Pseudomonadati</taxon>
        <taxon>Bacteroidota</taxon>
        <taxon>Flavobacteriia</taxon>
        <taxon>Flavobacteriales</taxon>
        <taxon>Flavobacteriaceae</taxon>
        <taxon>Nonlabens</taxon>
    </lineage>
</organism>
<sequence length="75" mass="8404">MTASTAIKKNTSFQLDSIEDAIEDIKNGKVIIVVDDENRENEGDFLASAQSVTPEMINFMATTMRGHKVDHFWSN</sequence>
<dbReference type="Gene3D" id="3.90.870.10">
    <property type="entry name" value="DHBP synthase"/>
    <property type="match status" value="1"/>
</dbReference>
<dbReference type="PANTHER" id="PTHR21327">
    <property type="entry name" value="GTP CYCLOHYDROLASE II-RELATED"/>
    <property type="match status" value="1"/>
</dbReference>